<keyword evidence="2" id="KW-1185">Reference proteome</keyword>
<organism evidence="1 2">
    <name type="scientific">Psychrobacillus insolitus</name>
    <dbReference type="NCBI Taxonomy" id="1461"/>
    <lineage>
        <taxon>Bacteria</taxon>
        <taxon>Bacillati</taxon>
        <taxon>Bacillota</taxon>
        <taxon>Bacilli</taxon>
        <taxon>Bacillales</taxon>
        <taxon>Bacillaceae</taxon>
        <taxon>Psychrobacillus</taxon>
    </lineage>
</organism>
<reference evidence="1 2" key="1">
    <citation type="submission" date="2018-06" db="EMBL/GenBank/DDBJ databases">
        <title>Genomic Encyclopedia of Type Strains, Phase IV (KMG-IV): sequencing the most valuable type-strain genomes for metagenomic binning, comparative biology and taxonomic classification.</title>
        <authorList>
            <person name="Goeker M."/>
        </authorList>
    </citation>
    <scope>NUCLEOTIDE SEQUENCE [LARGE SCALE GENOMIC DNA]</scope>
    <source>
        <strain evidence="1 2">DSM 5</strain>
    </source>
</reference>
<dbReference type="EMBL" id="QKZI01000001">
    <property type="protein sequence ID" value="PZX07928.1"/>
    <property type="molecule type" value="Genomic_DNA"/>
</dbReference>
<evidence type="ECO:0008006" key="3">
    <source>
        <dbReference type="Google" id="ProtNLM"/>
    </source>
</evidence>
<evidence type="ECO:0000313" key="1">
    <source>
        <dbReference type="EMBL" id="PZX07928.1"/>
    </source>
</evidence>
<dbReference type="Proteomes" id="UP000248646">
    <property type="component" value="Unassembled WGS sequence"/>
</dbReference>
<proteinExistence type="predicted"/>
<name>A0A2W7MN10_9BACI</name>
<protein>
    <recommendedName>
        <fullName evidence="3">Fur-regulated basic protein A</fullName>
    </recommendedName>
</protein>
<comment type="caution">
    <text evidence="1">The sequence shown here is derived from an EMBL/GenBank/DDBJ whole genome shotgun (WGS) entry which is preliminary data.</text>
</comment>
<dbReference type="AlphaFoldDB" id="A0A2W7MN10"/>
<dbReference type="RefSeq" id="WP_170122318.1">
    <property type="nucleotide sequence ID" value="NZ_QKZI01000001.1"/>
</dbReference>
<accession>A0A2W7MN10</accession>
<sequence length="55" mass="6121">MIGQKVTFSKESRRQIIIGDLQRIGVHEGSKGEILDALDYSTLRCMLSVKQAVNS</sequence>
<evidence type="ECO:0000313" key="2">
    <source>
        <dbReference type="Proteomes" id="UP000248646"/>
    </source>
</evidence>
<gene>
    <name evidence="1" type="ORF">C7437_1011050</name>
</gene>